<keyword evidence="8" id="KW-0010">Activator</keyword>
<dbReference type="EMBL" id="JBANMG010000003">
    <property type="protein sequence ID" value="KAK6955144.1"/>
    <property type="molecule type" value="Genomic_DNA"/>
</dbReference>
<dbReference type="GO" id="GO:0070847">
    <property type="term" value="C:core mediator complex"/>
    <property type="evidence" value="ECO:0007669"/>
    <property type="project" value="TreeGrafter"/>
</dbReference>
<evidence type="ECO:0000256" key="6">
    <source>
        <dbReference type="ARBA" id="ARBA00023242"/>
    </source>
</evidence>
<dbReference type="Pfam" id="PF09637">
    <property type="entry name" value="Med18"/>
    <property type="match status" value="1"/>
</dbReference>
<comment type="function">
    <text evidence="8">Component of the Mediator complex, a coactivator involved in the regulated transcription of nearly all RNA polymerase II-dependent genes. Mediator functions as a bridge to convey information from gene-specific regulatory proteins to the basal RNA polymerase II transcription machinery. Mediator is recruited to promoters by direct interactions with regulatory proteins and serves as a scaffold for the assembly of a functional preinitiation complex with RNA polymerase II and the general transcription factors.</text>
</comment>
<comment type="subunit">
    <text evidence="8">Component of the Mediator complex.</text>
</comment>
<organism evidence="9 10">
    <name type="scientific">Daldinia eschscholtzii</name>
    <dbReference type="NCBI Taxonomy" id="292717"/>
    <lineage>
        <taxon>Eukaryota</taxon>
        <taxon>Fungi</taxon>
        <taxon>Dikarya</taxon>
        <taxon>Ascomycota</taxon>
        <taxon>Pezizomycotina</taxon>
        <taxon>Sordariomycetes</taxon>
        <taxon>Xylariomycetidae</taxon>
        <taxon>Xylariales</taxon>
        <taxon>Hypoxylaceae</taxon>
        <taxon>Daldinia</taxon>
    </lineage>
</organism>
<comment type="similarity">
    <text evidence="2 8">Belongs to the Mediator complex subunit 18 family.</text>
</comment>
<keyword evidence="6 8" id="KW-0539">Nucleus</keyword>
<evidence type="ECO:0000256" key="7">
    <source>
        <dbReference type="ARBA" id="ARBA00032012"/>
    </source>
</evidence>
<keyword evidence="4 8" id="KW-0805">Transcription regulation</keyword>
<reference evidence="9 10" key="1">
    <citation type="journal article" date="2024" name="Front Chem Biol">
        <title>Unveiling the potential of Daldinia eschscholtzii MFLUCC 19-0629 through bioactivity and bioinformatics studies for enhanced sustainable agriculture production.</title>
        <authorList>
            <person name="Brooks S."/>
            <person name="Weaver J.A."/>
            <person name="Klomchit A."/>
            <person name="Alharthi S.A."/>
            <person name="Onlamun T."/>
            <person name="Nurani R."/>
            <person name="Vong T.K."/>
            <person name="Alberti F."/>
            <person name="Greco C."/>
        </authorList>
    </citation>
    <scope>NUCLEOTIDE SEQUENCE [LARGE SCALE GENOMIC DNA]</scope>
    <source>
        <strain evidence="9">MFLUCC 19-0629</strain>
    </source>
</reference>
<keyword evidence="5 8" id="KW-0804">Transcription</keyword>
<accession>A0AAX6MRM0</accession>
<name>A0AAX6MRM0_9PEZI</name>
<evidence type="ECO:0000256" key="8">
    <source>
        <dbReference type="RuleBase" id="RU364150"/>
    </source>
</evidence>
<dbReference type="GO" id="GO:0006369">
    <property type="term" value="P:termination of RNA polymerase II transcription"/>
    <property type="evidence" value="ECO:0007669"/>
    <property type="project" value="TreeGrafter"/>
</dbReference>
<protein>
    <recommendedName>
        <fullName evidence="3 8">Mediator of RNA polymerase II transcription subunit 18</fullName>
    </recommendedName>
    <alternativeName>
        <fullName evidence="7 8">Mediator complex subunit 18</fullName>
    </alternativeName>
</protein>
<dbReference type="InterPro" id="IPR019095">
    <property type="entry name" value="Mediator_Med18"/>
</dbReference>
<dbReference type="Proteomes" id="UP001369815">
    <property type="component" value="Unassembled WGS sequence"/>
</dbReference>
<gene>
    <name evidence="8" type="primary">MED18</name>
    <name evidence="9" type="ORF">Daesc_002775</name>
</gene>
<evidence type="ECO:0000256" key="4">
    <source>
        <dbReference type="ARBA" id="ARBA00023015"/>
    </source>
</evidence>
<sequence>MKELFLTASVKDSDFAMACAVLQGLTWMTARHAVHRILFFHGQPQPKPLKVTRAFQQSRFLQLWKDLSSQLSRSSYVIQLAYEVGPDRDFGKETNMEFNALPGTLRWTDLPDPLRDTPVTQRKKIEIPEQSSLPTALTDNGFQYKNEMIQESYSFVRENVEFVFSRYYRLPPLDEQSGEQAEDRPRAALPPWADLRPVDPAQKWVLNVKLNVVDDSQPEKVKKANSELLAVKAELEKIFDFKAVDRRVFDTRIAPPPAIPVRG</sequence>
<evidence type="ECO:0000256" key="2">
    <source>
        <dbReference type="ARBA" id="ARBA00009814"/>
    </source>
</evidence>
<evidence type="ECO:0000256" key="3">
    <source>
        <dbReference type="ARBA" id="ARBA00019612"/>
    </source>
</evidence>
<comment type="caution">
    <text evidence="9">The sequence shown here is derived from an EMBL/GenBank/DDBJ whole genome shotgun (WGS) entry which is preliminary data.</text>
</comment>
<comment type="subcellular location">
    <subcellularLocation>
        <location evidence="1 8">Nucleus</location>
    </subcellularLocation>
</comment>
<evidence type="ECO:0000313" key="10">
    <source>
        <dbReference type="Proteomes" id="UP001369815"/>
    </source>
</evidence>
<evidence type="ECO:0000256" key="5">
    <source>
        <dbReference type="ARBA" id="ARBA00023163"/>
    </source>
</evidence>
<dbReference type="Gene3D" id="2.40.320.10">
    <property type="entry name" value="Hypothetical Protein Pfu-838710-001"/>
    <property type="match status" value="1"/>
</dbReference>
<evidence type="ECO:0000256" key="1">
    <source>
        <dbReference type="ARBA" id="ARBA00004123"/>
    </source>
</evidence>
<evidence type="ECO:0000313" key="9">
    <source>
        <dbReference type="EMBL" id="KAK6955144.1"/>
    </source>
</evidence>
<dbReference type="PANTHER" id="PTHR13321">
    <property type="entry name" value="MEDIATOR OF RNA POLYMERASE II TRANSCRIPTION, SUBUNIT 18"/>
    <property type="match status" value="1"/>
</dbReference>
<keyword evidence="10" id="KW-1185">Reference proteome</keyword>
<dbReference type="AlphaFoldDB" id="A0AAX6MRM0"/>
<proteinExistence type="inferred from homology"/>
<dbReference type="GO" id="GO:0016592">
    <property type="term" value="C:mediator complex"/>
    <property type="evidence" value="ECO:0007669"/>
    <property type="project" value="InterPro"/>
</dbReference>
<dbReference type="GO" id="GO:0003712">
    <property type="term" value="F:transcription coregulator activity"/>
    <property type="evidence" value="ECO:0007669"/>
    <property type="project" value="InterPro"/>
</dbReference>
<dbReference type="GO" id="GO:0006357">
    <property type="term" value="P:regulation of transcription by RNA polymerase II"/>
    <property type="evidence" value="ECO:0007669"/>
    <property type="project" value="InterPro"/>
</dbReference>
<dbReference type="PANTHER" id="PTHR13321:SF2">
    <property type="entry name" value="MEDIATOR OF RNA POLYMERASE II TRANSCRIPTION SUBUNIT 18"/>
    <property type="match status" value="1"/>
</dbReference>